<dbReference type="PANTHER" id="PTHR24198">
    <property type="entry name" value="ANKYRIN REPEAT AND PROTEIN KINASE DOMAIN-CONTAINING PROTEIN"/>
    <property type="match status" value="1"/>
</dbReference>
<sequence length="1204" mass="135374">MPPSTQKIRPEDWERHKKTILDLWLHEKLPLKGSSENGRNLMQVMQDEHNFHATQYETKIRLWGAAKNLRKRDWEIILPLYNELERQRRAPRVRVGEYVFPESKVKRARREYLRAGLMTSGDASEQARSSGQMQTRLWRLEVRQDDGQYSECSNACLAGVAPEIADLSNIAQGDVQDDLSIMSGQRLQIEYPLLNGVLSTTDATGIEPNNSGPRLDSLGHRSARNSHEPISSFLEQYTLPHTLDVDISGYILSSSWENEVWNPITPVPFSLSLPGMFLDSQIESILRKNLPRPLFPSLFNGRFARPSMVVQQLVSLPAASIPVKSLTASSAQSPCEHISTREFSEKILYSFANNFAGLENVDFATVFSLLRLVPRMESCFLEWLNSDNAMISKPLAKNLFRAAIEAGDEVVVDIILKTTSGRINKINIDEPIFSAGVRYSPITLASSRFHTGVVKTLLLHGARIRSPNKASKEGRFCGCPLTIHIEGFNFPRDLLQNEQLKRIFDLIVTHEPSRAQELFVQILGFKRQNRPFCQMRRIHRVFPEWCSNFLEMLFRYFSKEYYPELLNMNISTERDLGRFAKPFESLLYHIITKLENRIANHIAQSLLSTHDGMQSRFSSMEDHSEVLKEGLILAILRKNTELAEYLLRLIEPDDRHLTAAFYVGELALIDSILDHGVCAHGRLMCSGHLYYTSSDSYWWWAKGIRDLRCPLGRDGILDCAPTTPLAEAIRLQNTQLIHRLENCGALDAMSVEGSLHFEAAALASSEVGNFSYLKQLLDLNPYLTATSLLVPIQKAIESRQVEITCDLITHTLKPGSNIRKMPKGDILSAIIRNHCGLDFLEQVMEFWDCFECGQMSEDNLLLEAVRINDKRIVEYLIHLHPSYLSLSTLPLLNSPLDAAVKEHNLELVRLLLERGAPHKDLRKAVATGEEAIVRLFLSHGAEPADERAFSEAVKSSNNSLLPILISAFSSRYPDGKRGFGGEALLTSVRKKDITALSLLLEGKLDVNSIISSYREKRLVLNSAIEIFEESDTILYPIIHLILEAGRRPPISVVELLQGKGADINRPARRGLKRTPLQQACEQGSFHMVKYLLERGADLHAPPALNGGATAMQLAAIQGNINIVRLLLDSGANIDEEPAAINGRTALQGAAEHGRVSVLDLLLVEGKDVYTLADIESAMEYAEGHAGCEHRLRLARFRFSREAIL</sequence>
<feature type="repeat" description="ANK" evidence="3">
    <location>
        <begin position="1106"/>
        <end position="1138"/>
    </location>
</feature>
<dbReference type="InterPro" id="IPR036770">
    <property type="entry name" value="Ankyrin_rpt-contain_sf"/>
</dbReference>
<dbReference type="Pfam" id="PF14420">
    <property type="entry name" value="Clr5"/>
    <property type="match status" value="1"/>
</dbReference>
<keyword evidence="1" id="KW-0677">Repeat</keyword>
<evidence type="ECO:0000259" key="4">
    <source>
        <dbReference type="Pfam" id="PF14420"/>
    </source>
</evidence>
<dbReference type="Gene3D" id="1.25.40.20">
    <property type="entry name" value="Ankyrin repeat-containing domain"/>
    <property type="match status" value="1"/>
</dbReference>
<proteinExistence type="predicted"/>
<reference evidence="5 6" key="1">
    <citation type="submission" date="2019-06" db="EMBL/GenBank/DDBJ databases">
        <authorList>
            <person name="Broberg M."/>
        </authorList>
    </citation>
    <scope>NUCLEOTIDE SEQUENCE [LARGE SCALE GENOMIC DNA]</scope>
</reference>
<comment type="caution">
    <text evidence="5">The sequence shown here is derived from an EMBL/GenBank/DDBJ whole genome shotgun (WGS) entry which is preliminary data.</text>
</comment>
<dbReference type="InterPro" id="IPR025676">
    <property type="entry name" value="Clr5_dom"/>
</dbReference>
<evidence type="ECO:0000313" key="5">
    <source>
        <dbReference type="EMBL" id="VUC22418.1"/>
    </source>
</evidence>
<dbReference type="Pfam" id="PF12796">
    <property type="entry name" value="Ank_2"/>
    <property type="match status" value="1"/>
</dbReference>
<feature type="repeat" description="ANK" evidence="3">
    <location>
        <begin position="891"/>
        <end position="916"/>
    </location>
</feature>
<dbReference type="PANTHER" id="PTHR24198:SF165">
    <property type="entry name" value="ANKYRIN REPEAT-CONTAINING PROTEIN-RELATED"/>
    <property type="match status" value="1"/>
</dbReference>
<protein>
    <recommendedName>
        <fullName evidence="4">Clr5 domain-containing protein</fullName>
    </recommendedName>
</protein>
<keyword evidence="2 3" id="KW-0040">ANK repeat</keyword>
<dbReference type="PROSITE" id="PS50088">
    <property type="entry name" value="ANK_REPEAT"/>
    <property type="match status" value="4"/>
</dbReference>
<feature type="repeat" description="ANK" evidence="3">
    <location>
        <begin position="1141"/>
        <end position="1173"/>
    </location>
</feature>
<accession>A0ABY6TVA9</accession>
<dbReference type="SUPFAM" id="SSF48403">
    <property type="entry name" value="Ankyrin repeat"/>
    <property type="match status" value="2"/>
</dbReference>
<organism evidence="5 6">
    <name type="scientific">Bionectria ochroleuca</name>
    <name type="common">Gliocladium roseum</name>
    <dbReference type="NCBI Taxonomy" id="29856"/>
    <lineage>
        <taxon>Eukaryota</taxon>
        <taxon>Fungi</taxon>
        <taxon>Dikarya</taxon>
        <taxon>Ascomycota</taxon>
        <taxon>Pezizomycotina</taxon>
        <taxon>Sordariomycetes</taxon>
        <taxon>Hypocreomycetidae</taxon>
        <taxon>Hypocreales</taxon>
        <taxon>Bionectriaceae</taxon>
        <taxon>Clonostachys</taxon>
    </lineage>
</organism>
<dbReference type="InterPro" id="IPR002110">
    <property type="entry name" value="Ankyrin_rpt"/>
</dbReference>
<evidence type="ECO:0000313" key="6">
    <source>
        <dbReference type="Proteomes" id="UP000766486"/>
    </source>
</evidence>
<evidence type="ECO:0000256" key="2">
    <source>
        <dbReference type="ARBA" id="ARBA00023043"/>
    </source>
</evidence>
<name>A0ABY6TVA9_BIOOC</name>
<evidence type="ECO:0000256" key="1">
    <source>
        <dbReference type="ARBA" id="ARBA00022737"/>
    </source>
</evidence>
<gene>
    <name evidence="5" type="ORF">CLO192961_LOCUS85517</name>
</gene>
<evidence type="ECO:0000256" key="3">
    <source>
        <dbReference type="PROSITE-ProRule" id="PRU00023"/>
    </source>
</evidence>
<feature type="domain" description="Clr5" evidence="4">
    <location>
        <begin position="10"/>
        <end position="67"/>
    </location>
</feature>
<feature type="repeat" description="ANK" evidence="3">
    <location>
        <begin position="1071"/>
        <end position="1103"/>
    </location>
</feature>
<dbReference type="SMART" id="SM00248">
    <property type="entry name" value="ANK"/>
    <property type="match status" value="10"/>
</dbReference>
<dbReference type="EMBL" id="CABFNS010000583">
    <property type="protein sequence ID" value="VUC22418.1"/>
    <property type="molecule type" value="Genomic_DNA"/>
</dbReference>
<dbReference type="PROSITE" id="PS50297">
    <property type="entry name" value="ANK_REP_REGION"/>
    <property type="match status" value="4"/>
</dbReference>
<keyword evidence="6" id="KW-1185">Reference proteome</keyword>
<dbReference type="Proteomes" id="UP000766486">
    <property type="component" value="Unassembled WGS sequence"/>
</dbReference>